<keyword evidence="13" id="KW-0786">Thiamine pyrophosphate</keyword>
<keyword evidence="10" id="KW-0808">Transferase</keyword>
<evidence type="ECO:0000256" key="15">
    <source>
        <dbReference type="ARBA" id="ARBA00023270"/>
    </source>
</evidence>
<evidence type="ECO:0000256" key="1">
    <source>
        <dbReference type="ARBA" id="ARBA00001941"/>
    </source>
</evidence>
<dbReference type="Pfam" id="PF00923">
    <property type="entry name" value="TAL_FSA"/>
    <property type="match status" value="1"/>
</dbReference>
<evidence type="ECO:0000256" key="10">
    <source>
        <dbReference type="ARBA" id="ARBA00022679"/>
    </source>
</evidence>
<dbReference type="GO" id="GO:0006098">
    <property type="term" value="P:pentose-phosphate shunt"/>
    <property type="evidence" value="ECO:0007669"/>
    <property type="project" value="UniProtKB-UniPathway"/>
</dbReference>
<dbReference type="Pfam" id="PF22613">
    <property type="entry name" value="Transketolase_C_1"/>
    <property type="match status" value="1"/>
</dbReference>
<dbReference type="SUPFAM" id="SSF51569">
    <property type="entry name" value="Aldolase"/>
    <property type="match status" value="1"/>
</dbReference>
<dbReference type="PANTHER" id="PTHR43522">
    <property type="entry name" value="TRANSKETOLASE"/>
    <property type="match status" value="1"/>
</dbReference>
<evidence type="ECO:0000256" key="9">
    <source>
        <dbReference type="ARBA" id="ARBA00013152"/>
    </source>
</evidence>
<dbReference type="PROSITE" id="PS01054">
    <property type="entry name" value="TRANSALDOLASE_1"/>
    <property type="match status" value="1"/>
</dbReference>
<evidence type="ECO:0000259" key="18">
    <source>
        <dbReference type="SMART" id="SM00861"/>
    </source>
</evidence>
<dbReference type="HAMAP" id="MF_00493">
    <property type="entry name" value="Transaldolase_2"/>
    <property type="match status" value="1"/>
</dbReference>
<dbReference type="InterPro" id="IPR009014">
    <property type="entry name" value="Transketo_C/PFOR_II"/>
</dbReference>
<comment type="subunit">
    <text evidence="8">Homodimer.</text>
</comment>
<dbReference type="Gene3D" id="3.40.50.970">
    <property type="match status" value="2"/>
</dbReference>
<dbReference type="UniPathway" id="UPA00115">
    <property type="reaction ID" value="UER00414"/>
</dbReference>
<dbReference type="InterPro" id="IPR055152">
    <property type="entry name" value="Transketolase-like_C_2"/>
</dbReference>
<dbReference type="InterPro" id="IPR029061">
    <property type="entry name" value="THDP-binding"/>
</dbReference>
<keyword evidence="14" id="KW-0496">Mitochondrion</keyword>
<feature type="domain" description="Transketolase-like pyrimidine-binding" evidence="18">
    <location>
        <begin position="334"/>
        <end position="504"/>
    </location>
</feature>
<evidence type="ECO:0000256" key="6">
    <source>
        <dbReference type="ARBA" id="ARBA00007131"/>
    </source>
</evidence>
<dbReference type="InterPro" id="IPR004732">
    <property type="entry name" value="Transaldolase_2"/>
</dbReference>
<dbReference type="SUPFAM" id="SSF52518">
    <property type="entry name" value="Thiamin diphosphate-binding fold (THDP-binding)"/>
    <property type="match status" value="2"/>
</dbReference>
<dbReference type="GO" id="GO:0005739">
    <property type="term" value="C:mitochondrion"/>
    <property type="evidence" value="ECO:0007669"/>
    <property type="project" value="UniProtKB-SubCell"/>
</dbReference>
<comment type="cofactor">
    <cofactor evidence="1">
        <name>Co(2+)</name>
        <dbReference type="ChEBI" id="CHEBI:48828"/>
    </cofactor>
</comment>
<evidence type="ECO:0000256" key="13">
    <source>
        <dbReference type="ARBA" id="ARBA00023052"/>
    </source>
</evidence>
<dbReference type="Pfam" id="PF02779">
    <property type="entry name" value="Transket_pyr"/>
    <property type="match status" value="1"/>
</dbReference>
<dbReference type="InterPro" id="IPR033247">
    <property type="entry name" value="Transketolase_fam"/>
</dbReference>
<dbReference type="CDD" id="cd00955">
    <property type="entry name" value="Transaldolase_like"/>
    <property type="match status" value="1"/>
</dbReference>
<dbReference type="InterPro" id="IPR018225">
    <property type="entry name" value="Transaldolase_AS"/>
</dbReference>
<comment type="function">
    <text evidence="4">Transaldolase is important for the balance of metabolites in the pentose-phosphate pathway.</text>
</comment>
<dbReference type="InterPro" id="IPR013785">
    <property type="entry name" value="Aldolase_TIM"/>
</dbReference>
<dbReference type="GO" id="GO:0046872">
    <property type="term" value="F:metal ion binding"/>
    <property type="evidence" value="ECO:0007669"/>
    <property type="project" value="UniProtKB-KW"/>
</dbReference>
<dbReference type="Gene3D" id="3.20.20.70">
    <property type="entry name" value="Aldolase class I"/>
    <property type="match status" value="1"/>
</dbReference>
<dbReference type="PROSITE" id="PS00802">
    <property type="entry name" value="TRANSKETOLASE_2"/>
    <property type="match status" value="1"/>
</dbReference>
<dbReference type="Gene3D" id="3.40.50.920">
    <property type="match status" value="1"/>
</dbReference>
<sequence length="1008" mass="108679">MTDTTTALHEDGSLERLTIDTIRTLSMDAVQKANSGHPGTPMALAPVGYTLWSQFLRYDPSKPDWPNRDRFVLSVGHASMLLYSLIHLAGIEEIDADGNKTGRPALSLDDLKGFRQLASRTPGHPEYRHTTGVETTTGPLGAGCSNSVGMAIAERWLAARYNQGGFTLFDHDVYTLCGDGDMMEGVAAEAASLAGHLKLSNLCWIYDSNHISIEGGTDLAFDEDVGKRFEAYGWNVIHIDDANDTKAFAAAIETFKSTNDKPTFIVVHSVIGWGSPKAGSEKAHGEPLGEDNIRATKKAYGWPEDKSFYIPDGDSLPEGWDADVPEFPADEKGLATRDSGGKVLNALAAKVPWLIGGSADLAPSTKTDIKGKASFEASNYGGQNFHFGVREHGMGGVVNGMALSHLRSYGSTFLVFADYMRAPIRLSAIMELAAVWVFTHDSIGVGEDGPTHQPIEHLATLRAIPGLDTIRPGDANEVGYAWRAALEDASRPTALIFSRQAMPTLDRSKYASAEGVMKGGYVLADCDGTPDVILIATGSELHLVVEAHEKLTADGVKSRVVSLPSWYRYELQSDDYKESVLPKGVTARLAVEQAGEIGWHRFVGLEGRTITMSTFGASAPISKLQDKYGFTVDNVVKLSDLSAAGTAVWLDFVDRKFLEAKGLEKLVNEDGLTGVTSNPSIFEKAMGHGDAYDATLAAFDKANPGAATIDRYEHLAIQDIKAAAETLQPVYDRLDGKDGYVSLEVSPYIADDTDATIAEADKLWHAVGHKNLMIKIPGTVAGAPAISATIAKGINVNVTLLFALDAYIRVGEAYATGLEERVRQGQPIDHIASVASFFVSRIDTVIDKEIDRRVAEGDPEAETLKGLRGKVAIANAKMAYQWFLDFERSDRWQALAAKGAQPQRLLWASTGVKDKAYPDTLYVDTLIGRDTVNTMPPATMDAFRERGTVAETLTQDVDGARKVLADAERLGLNLTGVTDTLVLEGVASFAKAFDDLLASIAAKQPAEA</sequence>
<evidence type="ECO:0000256" key="3">
    <source>
        <dbReference type="ARBA" id="ARBA00001964"/>
    </source>
</evidence>
<keyword evidence="11" id="KW-0479">Metal-binding</keyword>
<evidence type="ECO:0000256" key="5">
    <source>
        <dbReference type="ARBA" id="ARBA00004173"/>
    </source>
</evidence>
<dbReference type="GO" id="GO:0004801">
    <property type="term" value="F:transaldolase activity"/>
    <property type="evidence" value="ECO:0007669"/>
    <property type="project" value="UniProtKB-EC"/>
</dbReference>
<dbReference type="InterPro" id="IPR005475">
    <property type="entry name" value="Transketolase-like_Pyr-bd"/>
</dbReference>
<dbReference type="InterPro" id="IPR020826">
    <property type="entry name" value="Transketolase_BS"/>
</dbReference>
<keyword evidence="15" id="KW-0704">Schiff base</keyword>
<dbReference type="SUPFAM" id="SSF52922">
    <property type="entry name" value="TK C-terminal domain-like"/>
    <property type="match status" value="1"/>
</dbReference>
<dbReference type="OrthoDB" id="418758at2759"/>
<protein>
    <recommendedName>
        <fullName evidence="9">transketolase</fullName>
        <ecNumber evidence="9">2.2.1.1</ecNumber>
    </recommendedName>
</protein>
<keyword evidence="20" id="KW-1185">Reference proteome</keyword>
<dbReference type="EMBL" id="LIAE01009526">
    <property type="protein sequence ID" value="PAV69381.1"/>
    <property type="molecule type" value="Genomic_DNA"/>
</dbReference>
<comment type="caution">
    <text evidence="19">The sequence shown here is derived from an EMBL/GenBank/DDBJ whole genome shotgun (WGS) entry which is preliminary data.</text>
</comment>
<dbReference type="InterPro" id="IPR001585">
    <property type="entry name" value="TAL/FSA"/>
</dbReference>
<proteinExistence type="inferred from homology"/>
<dbReference type="NCBIfam" id="NF002881">
    <property type="entry name" value="PRK03343.1"/>
    <property type="match status" value="1"/>
</dbReference>
<dbReference type="Pfam" id="PF00456">
    <property type="entry name" value="Transketolase_N"/>
    <property type="match status" value="1"/>
</dbReference>
<evidence type="ECO:0000256" key="4">
    <source>
        <dbReference type="ARBA" id="ARBA00003518"/>
    </source>
</evidence>
<dbReference type="InterPro" id="IPR005474">
    <property type="entry name" value="Transketolase_N"/>
</dbReference>
<evidence type="ECO:0000256" key="2">
    <source>
        <dbReference type="ARBA" id="ARBA00001946"/>
    </source>
</evidence>
<dbReference type="GO" id="GO:0005829">
    <property type="term" value="C:cytosol"/>
    <property type="evidence" value="ECO:0007669"/>
    <property type="project" value="TreeGrafter"/>
</dbReference>
<dbReference type="AlphaFoldDB" id="A0A2A2K660"/>
<dbReference type="Proteomes" id="UP000218231">
    <property type="component" value="Unassembled WGS sequence"/>
</dbReference>
<evidence type="ECO:0000313" key="19">
    <source>
        <dbReference type="EMBL" id="PAV69381.1"/>
    </source>
</evidence>
<comment type="similarity">
    <text evidence="7">Belongs to the transaldolase family. Type 2 subfamily.</text>
</comment>
<dbReference type="FunFam" id="3.40.50.970:FF:000004">
    <property type="entry name" value="Transketolase"/>
    <property type="match status" value="1"/>
</dbReference>
<dbReference type="CDD" id="cd07033">
    <property type="entry name" value="TPP_PYR_DXS_TK_like"/>
    <property type="match status" value="1"/>
</dbReference>
<evidence type="ECO:0000256" key="11">
    <source>
        <dbReference type="ARBA" id="ARBA00022723"/>
    </source>
</evidence>
<dbReference type="EC" id="2.2.1.1" evidence="9"/>
<comment type="similarity">
    <text evidence="6">Belongs to the transketolase family.</text>
</comment>
<comment type="catalytic activity">
    <reaction evidence="16">
        <text>D-sedoheptulose 7-phosphate + D-glyceraldehyde 3-phosphate = D-erythrose 4-phosphate + beta-D-fructose 6-phosphate</text>
        <dbReference type="Rhea" id="RHEA:17053"/>
        <dbReference type="ChEBI" id="CHEBI:16897"/>
        <dbReference type="ChEBI" id="CHEBI:57483"/>
        <dbReference type="ChEBI" id="CHEBI:57634"/>
        <dbReference type="ChEBI" id="CHEBI:59776"/>
        <dbReference type="EC" id="2.2.1.2"/>
    </reaction>
</comment>
<evidence type="ECO:0000256" key="8">
    <source>
        <dbReference type="ARBA" id="ARBA00011738"/>
    </source>
</evidence>
<dbReference type="NCBIfam" id="TIGR00876">
    <property type="entry name" value="tal_mycobact"/>
    <property type="match status" value="1"/>
</dbReference>
<dbReference type="CDD" id="cd02012">
    <property type="entry name" value="TPP_TK"/>
    <property type="match status" value="1"/>
</dbReference>
<organism evidence="19 20">
    <name type="scientific">Diploscapter pachys</name>
    <dbReference type="NCBI Taxonomy" id="2018661"/>
    <lineage>
        <taxon>Eukaryota</taxon>
        <taxon>Metazoa</taxon>
        <taxon>Ecdysozoa</taxon>
        <taxon>Nematoda</taxon>
        <taxon>Chromadorea</taxon>
        <taxon>Rhabditida</taxon>
        <taxon>Rhabditina</taxon>
        <taxon>Rhabditomorpha</taxon>
        <taxon>Rhabditoidea</taxon>
        <taxon>Rhabditidae</taxon>
        <taxon>Diploscapter</taxon>
    </lineage>
</organism>
<reference evidence="19 20" key="1">
    <citation type="journal article" date="2017" name="Curr. Biol.">
        <title>Genome architecture and evolution of a unichromosomal asexual nematode.</title>
        <authorList>
            <person name="Fradin H."/>
            <person name="Zegar C."/>
            <person name="Gutwein M."/>
            <person name="Lucas J."/>
            <person name="Kovtun M."/>
            <person name="Corcoran D."/>
            <person name="Baugh L.R."/>
            <person name="Kiontke K."/>
            <person name="Gunsalus K."/>
            <person name="Fitch D.H."/>
            <person name="Piano F."/>
        </authorList>
    </citation>
    <scope>NUCLEOTIDE SEQUENCE [LARGE SCALE GENOMIC DNA]</scope>
    <source>
        <strain evidence="19">PF1309</strain>
    </source>
</reference>
<name>A0A2A2K660_9BILA</name>
<dbReference type="FunFam" id="3.40.50.920:FF:000003">
    <property type="entry name" value="Transketolase"/>
    <property type="match status" value="1"/>
</dbReference>
<comment type="cofactor">
    <cofactor evidence="2">
        <name>Mg(2+)</name>
        <dbReference type="ChEBI" id="CHEBI:18420"/>
    </cofactor>
</comment>
<gene>
    <name evidence="19" type="ORF">WR25_24097</name>
</gene>
<accession>A0A2A2K660</accession>
<dbReference type="SMART" id="SM00861">
    <property type="entry name" value="Transket_pyr"/>
    <property type="match status" value="1"/>
</dbReference>
<comment type="cofactor">
    <cofactor evidence="3">
        <name>thiamine diphosphate</name>
        <dbReference type="ChEBI" id="CHEBI:58937"/>
    </cofactor>
</comment>
<dbReference type="PANTHER" id="PTHR43522:SF2">
    <property type="entry name" value="TRANSKETOLASE 1-RELATED"/>
    <property type="match status" value="1"/>
</dbReference>
<evidence type="ECO:0000256" key="7">
    <source>
        <dbReference type="ARBA" id="ARBA00008426"/>
    </source>
</evidence>
<evidence type="ECO:0000313" key="20">
    <source>
        <dbReference type="Proteomes" id="UP000218231"/>
    </source>
</evidence>
<comment type="subcellular location">
    <subcellularLocation>
        <location evidence="5">Mitochondrion</location>
    </subcellularLocation>
</comment>
<keyword evidence="12" id="KW-0460">Magnesium</keyword>
<evidence type="ECO:0000256" key="16">
    <source>
        <dbReference type="ARBA" id="ARBA00048810"/>
    </source>
</evidence>
<dbReference type="GO" id="GO:0004802">
    <property type="term" value="F:transketolase activity"/>
    <property type="evidence" value="ECO:0007669"/>
    <property type="project" value="UniProtKB-EC"/>
</dbReference>
<evidence type="ECO:0000256" key="17">
    <source>
        <dbReference type="ARBA" id="ARBA00049473"/>
    </source>
</evidence>
<comment type="catalytic activity">
    <reaction evidence="17">
        <text>D-sedoheptulose 7-phosphate + D-glyceraldehyde 3-phosphate = aldehydo-D-ribose 5-phosphate + D-xylulose 5-phosphate</text>
        <dbReference type="Rhea" id="RHEA:10508"/>
        <dbReference type="ChEBI" id="CHEBI:57483"/>
        <dbReference type="ChEBI" id="CHEBI:57737"/>
        <dbReference type="ChEBI" id="CHEBI:58273"/>
        <dbReference type="ChEBI" id="CHEBI:59776"/>
        <dbReference type="EC" id="2.2.1.1"/>
    </reaction>
</comment>
<dbReference type="STRING" id="2018661.A0A2A2K660"/>
<dbReference type="GO" id="GO:0005975">
    <property type="term" value="P:carbohydrate metabolic process"/>
    <property type="evidence" value="ECO:0007669"/>
    <property type="project" value="InterPro"/>
</dbReference>
<evidence type="ECO:0000256" key="12">
    <source>
        <dbReference type="ARBA" id="ARBA00022842"/>
    </source>
</evidence>
<evidence type="ECO:0000256" key="14">
    <source>
        <dbReference type="ARBA" id="ARBA00023128"/>
    </source>
</evidence>